<dbReference type="GO" id="GO:0016787">
    <property type="term" value="F:hydrolase activity"/>
    <property type="evidence" value="ECO:0007669"/>
    <property type="project" value="UniProtKB-KW"/>
</dbReference>
<evidence type="ECO:0000313" key="2">
    <source>
        <dbReference type="EMBL" id="CDN88066.1"/>
    </source>
</evidence>
<dbReference type="PANTHER" id="PTHR43798">
    <property type="entry name" value="MONOACYLGLYCEROL LIPASE"/>
    <property type="match status" value="1"/>
</dbReference>
<organism evidence="2 3">
    <name type="scientific">Hydrogenophaga intermedia</name>
    <dbReference type="NCBI Taxonomy" id="65786"/>
    <lineage>
        <taxon>Bacteria</taxon>
        <taxon>Pseudomonadati</taxon>
        <taxon>Pseudomonadota</taxon>
        <taxon>Betaproteobacteria</taxon>
        <taxon>Burkholderiales</taxon>
        <taxon>Comamonadaceae</taxon>
        <taxon>Hydrogenophaga</taxon>
    </lineage>
</organism>
<dbReference type="PRINTS" id="PR00111">
    <property type="entry name" value="ABHYDROLASE"/>
</dbReference>
<dbReference type="Gene3D" id="3.40.50.1820">
    <property type="entry name" value="alpha/beta hydrolase"/>
    <property type="match status" value="1"/>
</dbReference>
<dbReference type="AlphaFoldDB" id="A0A1L1PPU7"/>
<dbReference type="InterPro" id="IPR000073">
    <property type="entry name" value="AB_hydrolase_1"/>
</dbReference>
<reference evidence="3" key="2">
    <citation type="submission" date="2014-11" db="EMBL/GenBank/DDBJ databases">
        <title>Draft genome sequence of Hydrogenophaga intermedia S1.</title>
        <authorList>
            <person name="Gan H.M."/>
            <person name="Chew T.H."/>
            <person name="Stolz A."/>
        </authorList>
    </citation>
    <scope>NUCLEOTIDE SEQUENCE [LARGE SCALE GENOMIC DNA]</scope>
    <source>
        <strain evidence="3">S1</strain>
    </source>
</reference>
<dbReference type="EMBL" id="CCAE010000018">
    <property type="protein sequence ID" value="CDN88066.1"/>
    <property type="molecule type" value="Genomic_DNA"/>
</dbReference>
<dbReference type="SUPFAM" id="SSF53474">
    <property type="entry name" value="alpha/beta-Hydrolases"/>
    <property type="match status" value="1"/>
</dbReference>
<dbReference type="InterPro" id="IPR050266">
    <property type="entry name" value="AB_hydrolase_sf"/>
</dbReference>
<proteinExistence type="predicted"/>
<protein>
    <submittedName>
        <fullName evidence="2">Alpha/beta hydrolase fold protein</fullName>
    </submittedName>
</protein>
<evidence type="ECO:0000259" key="1">
    <source>
        <dbReference type="Pfam" id="PF00561"/>
    </source>
</evidence>
<dbReference type="PANTHER" id="PTHR43798:SF33">
    <property type="entry name" value="HYDROLASE, PUTATIVE (AFU_ORTHOLOGUE AFUA_2G14860)-RELATED"/>
    <property type="match status" value="1"/>
</dbReference>
<sequence length="309" mass="35333">MIARMYQARRPSHSEFLPIRGWRYHLRHWGTPDASRPPLVLVHGWMDVAASWQFVVDAMREDRHIIAPDWRGYGDTTFDGAAPDSYWFPDYLGDLDALLDAIANDQPVDLVGHSMGGHVATLYAGARPQRIRRLINLEGFGMPASPPEQAPKRYAQWLDEIRAQRRGDMDLSTYPDAVGVARRLMKTNPRLPQDKADWLARHWARPNAEGRWAILGDPAHKVTNAVLFRPEEAIEVYRRITAPTLCVVASDDSLGLWWKGRYTLDEFRERIAHVPNLRHAVIDDAGHMMHHDRPEELATLIETFLSDKA</sequence>
<keyword evidence="2" id="KW-0378">Hydrolase</keyword>
<feature type="domain" description="AB hydrolase-1" evidence="1">
    <location>
        <begin position="37"/>
        <end position="294"/>
    </location>
</feature>
<dbReference type="InterPro" id="IPR000639">
    <property type="entry name" value="Epox_hydrolase-like"/>
</dbReference>
<dbReference type="InterPro" id="IPR029058">
    <property type="entry name" value="AB_hydrolase_fold"/>
</dbReference>
<dbReference type="GO" id="GO:0016020">
    <property type="term" value="C:membrane"/>
    <property type="evidence" value="ECO:0007669"/>
    <property type="project" value="TreeGrafter"/>
</dbReference>
<reference evidence="3" key="1">
    <citation type="submission" date="2014-02" db="EMBL/GenBank/DDBJ databases">
        <authorList>
            <person name="Gan H."/>
        </authorList>
    </citation>
    <scope>NUCLEOTIDE SEQUENCE [LARGE SCALE GENOMIC DNA]</scope>
    <source>
        <strain evidence="3">S1</strain>
    </source>
</reference>
<dbReference type="PRINTS" id="PR00412">
    <property type="entry name" value="EPOXHYDRLASE"/>
</dbReference>
<dbReference type="Pfam" id="PF00561">
    <property type="entry name" value="Abhydrolase_1"/>
    <property type="match status" value="1"/>
</dbReference>
<name>A0A1L1PPU7_HYDIT</name>
<evidence type="ECO:0000313" key="3">
    <source>
        <dbReference type="Proteomes" id="UP000028878"/>
    </source>
</evidence>
<keyword evidence="3" id="KW-1185">Reference proteome</keyword>
<dbReference type="Proteomes" id="UP000028878">
    <property type="component" value="Unassembled WGS sequence"/>
</dbReference>
<accession>A0A1L1PPU7</accession>
<gene>
    <name evidence="2" type="ORF">BN948_02498</name>
</gene>